<dbReference type="PANTHER" id="PTHR10760:SF2">
    <property type="entry name" value="LD13476P-RELATED"/>
    <property type="match status" value="1"/>
</dbReference>
<keyword evidence="2" id="KW-0732">Signal</keyword>
<organism evidence="3 4">
    <name type="scientific">Strigomonas culicis</name>
    <dbReference type="NCBI Taxonomy" id="28005"/>
    <lineage>
        <taxon>Eukaryota</taxon>
        <taxon>Discoba</taxon>
        <taxon>Euglenozoa</taxon>
        <taxon>Kinetoplastea</taxon>
        <taxon>Metakinetoplastina</taxon>
        <taxon>Trypanosomatida</taxon>
        <taxon>Trypanosomatidae</taxon>
        <taxon>Strigomonadinae</taxon>
        <taxon>Strigomonas</taxon>
    </lineage>
</organism>
<dbReference type="InterPro" id="IPR001270">
    <property type="entry name" value="ClpA/B"/>
</dbReference>
<evidence type="ECO:0000313" key="4">
    <source>
        <dbReference type="Proteomes" id="UP000015354"/>
    </source>
</evidence>
<protein>
    <recommendedName>
        <fullName evidence="5">AAA+ ATPase domain-containing protein</fullName>
    </recommendedName>
</protein>
<feature type="chain" id="PRO_5004558200" description="AAA+ ATPase domain-containing protein" evidence="2">
    <location>
        <begin position="24"/>
        <end position="367"/>
    </location>
</feature>
<comment type="caution">
    <text evidence="3">The sequence shown here is derived from an EMBL/GenBank/DDBJ whole genome shotgun (WGS) entry which is preliminary data.</text>
</comment>
<evidence type="ECO:0000313" key="3">
    <source>
        <dbReference type="EMBL" id="EPY23503.1"/>
    </source>
</evidence>
<keyword evidence="4" id="KW-1185">Reference proteome</keyword>
<evidence type="ECO:0000256" key="2">
    <source>
        <dbReference type="SAM" id="SignalP"/>
    </source>
</evidence>
<dbReference type="InterPro" id="IPR027417">
    <property type="entry name" value="P-loop_NTPase"/>
</dbReference>
<dbReference type="Proteomes" id="UP000015354">
    <property type="component" value="Unassembled WGS sequence"/>
</dbReference>
<sequence>MNVGRTGAAFVVFLLALCVYLYGASNTFSEEALLYRSPVQDCMDVPMCSSPSLTALGHLYCTLAPTSLLSRPGYADYVYQQLRARAHHSVKGQYIIDPVLQLVKHKLRHRDHPLILHFAGDNGVGKTSLAEVISLAMALRCKSAEDCHIGDSTLELSGAAYDALTVAEFRRFVVGAVTSHLQRHPRNAVIIINELTSLHPEKVMVLLPLLGRGSYFPEHPQVSLRGAIVIITTDLGREGRTRGKNLAQMRALIESDFQDLYSKLSTSYLHTFPFLPITLDAATDIVRMGVADSRCAWSMNVTISDDAVAWMLEGAKPYLASENGRAVIKEVLAAVEPLLEQGDKVRPYIIDVDAHGHLALFSEEYTV</sequence>
<dbReference type="AlphaFoldDB" id="S9U3J6"/>
<name>S9U3J6_9TRYP</name>
<dbReference type="GO" id="GO:0005737">
    <property type="term" value="C:cytoplasm"/>
    <property type="evidence" value="ECO:0007669"/>
    <property type="project" value="UniProtKB-ARBA"/>
</dbReference>
<proteinExistence type="inferred from homology"/>
<evidence type="ECO:0000256" key="1">
    <source>
        <dbReference type="ARBA" id="ARBA00006235"/>
    </source>
</evidence>
<evidence type="ECO:0008006" key="5">
    <source>
        <dbReference type="Google" id="ProtNLM"/>
    </source>
</evidence>
<dbReference type="GO" id="GO:0016887">
    <property type="term" value="F:ATP hydrolysis activity"/>
    <property type="evidence" value="ECO:0007669"/>
    <property type="project" value="InterPro"/>
</dbReference>
<dbReference type="PANTHER" id="PTHR10760">
    <property type="entry name" value="TORSIN"/>
    <property type="match status" value="1"/>
</dbReference>
<dbReference type="Gene3D" id="3.40.50.300">
    <property type="entry name" value="P-loop containing nucleotide triphosphate hydrolases"/>
    <property type="match status" value="1"/>
</dbReference>
<dbReference type="EMBL" id="ATMH01007688">
    <property type="protein sequence ID" value="EPY23503.1"/>
    <property type="molecule type" value="Genomic_DNA"/>
</dbReference>
<dbReference type="InterPro" id="IPR010448">
    <property type="entry name" value="Torsin"/>
</dbReference>
<comment type="similarity">
    <text evidence="1">Belongs to the ClpA/ClpB family. Torsin subfamily.</text>
</comment>
<feature type="signal peptide" evidence="2">
    <location>
        <begin position="1"/>
        <end position="23"/>
    </location>
</feature>
<dbReference type="GO" id="GO:0005524">
    <property type="term" value="F:ATP binding"/>
    <property type="evidence" value="ECO:0007669"/>
    <property type="project" value="InterPro"/>
</dbReference>
<accession>S9U3J6</accession>
<reference evidence="3 4" key="1">
    <citation type="journal article" date="2013" name="PLoS ONE">
        <title>Predicting the Proteins of Angomonas deanei, Strigomonas culicis and Their Respective Endosymbionts Reveals New Aspects of the Trypanosomatidae Family.</title>
        <authorList>
            <person name="Motta M.C."/>
            <person name="Martins A.C."/>
            <person name="de Souza S.S."/>
            <person name="Catta-Preta C.M."/>
            <person name="Silva R."/>
            <person name="Klein C.C."/>
            <person name="de Almeida L.G."/>
            <person name="de Lima Cunha O."/>
            <person name="Ciapina L.P."/>
            <person name="Brocchi M."/>
            <person name="Colabardini A.C."/>
            <person name="de Araujo Lima B."/>
            <person name="Machado C.R."/>
            <person name="de Almeida Soares C.M."/>
            <person name="Probst C.M."/>
            <person name="de Menezes C.B."/>
            <person name="Thompson C.E."/>
            <person name="Bartholomeu D.C."/>
            <person name="Gradia D.F."/>
            <person name="Pavoni D.P."/>
            <person name="Grisard E.C."/>
            <person name="Fantinatti-Garboggini F."/>
            <person name="Marchini F.K."/>
            <person name="Rodrigues-Luiz G.F."/>
            <person name="Wagner G."/>
            <person name="Goldman G.H."/>
            <person name="Fietto J.L."/>
            <person name="Elias M.C."/>
            <person name="Goldman M.H."/>
            <person name="Sagot M.F."/>
            <person name="Pereira M."/>
            <person name="Stoco P.H."/>
            <person name="de Mendonca-Neto R.P."/>
            <person name="Teixeira S.M."/>
            <person name="Maciel T.E."/>
            <person name="de Oliveira Mendes T.A."/>
            <person name="Urmenyi T.P."/>
            <person name="de Souza W."/>
            <person name="Schenkman S."/>
            <person name="de Vasconcelos A.T."/>
        </authorList>
    </citation>
    <scope>NUCLEOTIDE SEQUENCE [LARGE SCALE GENOMIC DNA]</scope>
</reference>
<dbReference type="PRINTS" id="PR00300">
    <property type="entry name" value="CLPPROTEASEA"/>
</dbReference>
<dbReference type="OrthoDB" id="19623at2759"/>
<dbReference type="SUPFAM" id="SSF52540">
    <property type="entry name" value="P-loop containing nucleoside triphosphate hydrolases"/>
    <property type="match status" value="1"/>
</dbReference>
<gene>
    <name evidence="3" type="ORF">STCU_07688</name>
</gene>